<accession>A0A0C3K5Y7</accession>
<dbReference type="AlphaFoldDB" id="A0A0C3K5Y7"/>
<sequence>MATLQDSLANALKNKAVIQNHMRQHQKCWEAPPELDSSAFSHPIQVFVRVRPLLQRDRDSGAFSLVMVQPPRTVHFTHPTNRWTGGCFATKTYDADGVFDEEATNDTVYGRLGLQEMIKQALSEPGHEFCVMAYGQTGTGKTYTTTAIEERLTADVFSLMPDENIPKLSLTAFEIRGGKAYDLLSDPSHNPVQITSANGSSTYPGLGKHGVATQEDLVTLLGKAKELRMTRSTVKNDTSSRSHCIVTLHIEHTTGDGSDIIIVDLAGSERSSYATKNDPERVKESIETNKGLAALKDCIRARLSTSNQHIPWRSSKLTMVLRGAFEQSPARSSKLIVLACISPSIIDSEDTMGTLKYITPFQLTGDAALEASKHHTGGSSRLDHASEWGHDDSVVSDPLMIITRP</sequence>
<dbReference type="OrthoDB" id="3176171at2759"/>
<dbReference type="GO" id="GO:0007018">
    <property type="term" value="P:microtubule-based movement"/>
    <property type="evidence" value="ECO:0007669"/>
    <property type="project" value="InterPro"/>
</dbReference>
<dbReference type="Pfam" id="PF00225">
    <property type="entry name" value="Kinesin"/>
    <property type="match status" value="1"/>
</dbReference>
<reference evidence="9" key="2">
    <citation type="submission" date="2015-01" db="EMBL/GenBank/DDBJ databases">
        <title>Evolutionary Origins and Diversification of the Mycorrhizal Mutualists.</title>
        <authorList>
            <consortium name="DOE Joint Genome Institute"/>
            <consortium name="Mycorrhizal Genomics Consortium"/>
            <person name="Kohler A."/>
            <person name="Kuo A."/>
            <person name="Nagy L.G."/>
            <person name="Floudas D."/>
            <person name="Copeland A."/>
            <person name="Barry K.W."/>
            <person name="Cichocki N."/>
            <person name="Veneault-Fourrey C."/>
            <person name="LaButti K."/>
            <person name="Lindquist E.A."/>
            <person name="Lipzen A."/>
            <person name="Lundell T."/>
            <person name="Morin E."/>
            <person name="Murat C."/>
            <person name="Riley R."/>
            <person name="Ohm R."/>
            <person name="Sun H."/>
            <person name="Tunlid A."/>
            <person name="Henrissat B."/>
            <person name="Grigoriev I.V."/>
            <person name="Hibbett D.S."/>
            <person name="Martin F."/>
        </authorList>
    </citation>
    <scope>NUCLEOTIDE SEQUENCE [LARGE SCALE GENOMIC DNA]</scope>
    <source>
        <strain evidence="9">MUT 4182</strain>
    </source>
</reference>
<name>A0A0C3K5Y7_9AGAM</name>
<dbReference type="HOGENOM" id="CLU_001485_2_0_1"/>
<dbReference type="PANTHER" id="PTHR47969">
    <property type="entry name" value="CHROMOSOME-ASSOCIATED KINESIN KIF4A-RELATED"/>
    <property type="match status" value="1"/>
</dbReference>
<dbReference type="EMBL" id="KN823483">
    <property type="protein sequence ID" value="KIO16793.1"/>
    <property type="molecule type" value="Genomic_DNA"/>
</dbReference>
<evidence type="ECO:0000259" key="7">
    <source>
        <dbReference type="PROSITE" id="PS50067"/>
    </source>
</evidence>
<keyword evidence="4 6" id="KW-0067">ATP-binding</keyword>
<dbReference type="InterPro" id="IPR027640">
    <property type="entry name" value="Kinesin-like_fam"/>
</dbReference>
<dbReference type="Proteomes" id="UP000054248">
    <property type="component" value="Unassembled WGS sequence"/>
</dbReference>
<dbReference type="SMART" id="SM00129">
    <property type="entry name" value="KISc"/>
    <property type="match status" value="1"/>
</dbReference>
<evidence type="ECO:0000256" key="1">
    <source>
        <dbReference type="ARBA" id="ARBA00004496"/>
    </source>
</evidence>
<evidence type="ECO:0000256" key="2">
    <source>
        <dbReference type="ARBA" id="ARBA00022490"/>
    </source>
</evidence>
<dbReference type="InterPro" id="IPR036961">
    <property type="entry name" value="Kinesin_motor_dom_sf"/>
</dbReference>
<dbReference type="GO" id="GO:0007052">
    <property type="term" value="P:mitotic spindle organization"/>
    <property type="evidence" value="ECO:0007669"/>
    <property type="project" value="TreeGrafter"/>
</dbReference>
<keyword evidence="3 6" id="KW-0547">Nucleotide-binding</keyword>
<dbReference type="Gene3D" id="3.40.850.10">
    <property type="entry name" value="Kinesin motor domain"/>
    <property type="match status" value="1"/>
</dbReference>
<feature type="domain" description="Kinesin motor" evidence="7">
    <location>
        <begin position="43"/>
        <end position="364"/>
    </location>
</feature>
<comment type="subcellular location">
    <subcellularLocation>
        <location evidence="1">Cytoplasm</location>
    </subcellularLocation>
</comment>
<evidence type="ECO:0000256" key="6">
    <source>
        <dbReference type="PROSITE-ProRule" id="PRU00283"/>
    </source>
</evidence>
<keyword evidence="5" id="KW-0175">Coiled coil</keyword>
<reference evidence="8 9" key="1">
    <citation type="submission" date="2014-04" db="EMBL/GenBank/DDBJ databases">
        <authorList>
            <consortium name="DOE Joint Genome Institute"/>
            <person name="Kuo A."/>
            <person name="Girlanda M."/>
            <person name="Perotto S."/>
            <person name="Kohler A."/>
            <person name="Nagy L.G."/>
            <person name="Floudas D."/>
            <person name="Copeland A."/>
            <person name="Barry K.W."/>
            <person name="Cichocki N."/>
            <person name="Veneault-Fourrey C."/>
            <person name="LaButti K."/>
            <person name="Lindquist E.A."/>
            <person name="Lipzen A."/>
            <person name="Lundell T."/>
            <person name="Morin E."/>
            <person name="Murat C."/>
            <person name="Sun H."/>
            <person name="Tunlid A."/>
            <person name="Henrissat B."/>
            <person name="Grigoriev I.V."/>
            <person name="Hibbett D.S."/>
            <person name="Martin F."/>
            <person name="Nordberg H.P."/>
            <person name="Cantor M.N."/>
            <person name="Hua S.X."/>
        </authorList>
    </citation>
    <scope>NUCLEOTIDE SEQUENCE [LARGE SCALE GENOMIC DNA]</scope>
    <source>
        <strain evidence="8 9">MUT 4182</strain>
    </source>
</reference>
<dbReference type="GO" id="GO:0005524">
    <property type="term" value="F:ATP binding"/>
    <property type="evidence" value="ECO:0007669"/>
    <property type="project" value="UniProtKB-UniRule"/>
</dbReference>
<comment type="similarity">
    <text evidence="6">Belongs to the TRAFAC class myosin-kinesin ATPase superfamily. Kinesin family.</text>
</comment>
<dbReference type="STRING" id="1051891.A0A0C3K5Y7"/>
<dbReference type="SUPFAM" id="SSF52540">
    <property type="entry name" value="P-loop containing nucleoside triphosphate hydrolases"/>
    <property type="match status" value="1"/>
</dbReference>
<protein>
    <recommendedName>
        <fullName evidence="7">Kinesin motor domain-containing protein</fullName>
    </recommendedName>
</protein>
<evidence type="ECO:0000256" key="3">
    <source>
        <dbReference type="ARBA" id="ARBA00022741"/>
    </source>
</evidence>
<proteinExistence type="inferred from homology"/>
<dbReference type="InterPro" id="IPR027417">
    <property type="entry name" value="P-loop_NTPase"/>
</dbReference>
<dbReference type="GO" id="GO:0008017">
    <property type="term" value="F:microtubule binding"/>
    <property type="evidence" value="ECO:0007669"/>
    <property type="project" value="InterPro"/>
</dbReference>
<feature type="binding site" evidence="6">
    <location>
        <begin position="135"/>
        <end position="142"/>
    </location>
    <ligand>
        <name>ATP</name>
        <dbReference type="ChEBI" id="CHEBI:30616"/>
    </ligand>
</feature>
<organism evidence="8 9">
    <name type="scientific">Tulasnella calospora MUT 4182</name>
    <dbReference type="NCBI Taxonomy" id="1051891"/>
    <lineage>
        <taxon>Eukaryota</taxon>
        <taxon>Fungi</taxon>
        <taxon>Dikarya</taxon>
        <taxon>Basidiomycota</taxon>
        <taxon>Agaricomycotina</taxon>
        <taxon>Agaricomycetes</taxon>
        <taxon>Cantharellales</taxon>
        <taxon>Tulasnellaceae</taxon>
        <taxon>Tulasnella</taxon>
    </lineage>
</organism>
<keyword evidence="9" id="KW-1185">Reference proteome</keyword>
<evidence type="ECO:0000256" key="5">
    <source>
        <dbReference type="ARBA" id="ARBA00023054"/>
    </source>
</evidence>
<dbReference type="PANTHER" id="PTHR47969:SF15">
    <property type="entry name" value="CHROMOSOME-ASSOCIATED KINESIN KIF4A-RELATED"/>
    <property type="match status" value="1"/>
</dbReference>
<evidence type="ECO:0000256" key="4">
    <source>
        <dbReference type="ARBA" id="ARBA00022840"/>
    </source>
</evidence>
<dbReference type="GO" id="GO:0003777">
    <property type="term" value="F:microtubule motor activity"/>
    <property type="evidence" value="ECO:0007669"/>
    <property type="project" value="InterPro"/>
</dbReference>
<dbReference type="InterPro" id="IPR001752">
    <property type="entry name" value="Kinesin_motor_dom"/>
</dbReference>
<dbReference type="GO" id="GO:0005737">
    <property type="term" value="C:cytoplasm"/>
    <property type="evidence" value="ECO:0007669"/>
    <property type="project" value="UniProtKB-SubCell"/>
</dbReference>
<keyword evidence="6" id="KW-0505">Motor protein</keyword>
<dbReference type="PROSITE" id="PS50067">
    <property type="entry name" value="KINESIN_MOTOR_2"/>
    <property type="match status" value="1"/>
</dbReference>
<evidence type="ECO:0000313" key="9">
    <source>
        <dbReference type="Proteomes" id="UP000054248"/>
    </source>
</evidence>
<dbReference type="GO" id="GO:0005875">
    <property type="term" value="C:microtubule associated complex"/>
    <property type="evidence" value="ECO:0007669"/>
    <property type="project" value="TreeGrafter"/>
</dbReference>
<gene>
    <name evidence="8" type="ORF">M407DRAFT_33546</name>
</gene>
<keyword evidence="2" id="KW-0963">Cytoplasm</keyword>
<dbReference type="PRINTS" id="PR00380">
    <property type="entry name" value="KINESINHEAVY"/>
</dbReference>
<evidence type="ECO:0000313" key="8">
    <source>
        <dbReference type="EMBL" id="KIO16793.1"/>
    </source>
</evidence>
<dbReference type="GO" id="GO:0051231">
    <property type="term" value="P:spindle elongation"/>
    <property type="evidence" value="ECO:0007669"/>
    <property type="project" value="TreeGrafter"/>
</dbReference>